<dbReference type="PROSITE" id="PS50075">
    <property type="entry name" value="CARRIER"/>
    <property type="match status" value="1"/>
</dbReference>
<dbReference type="Gene3D" id="1.10.1200.10">
    <property type="entry name" value="ACP-like"/>
    <property type="match status" value="1"/>
</dbReference>
<dbReference type="InterPro" id="IPR036736">
    <property type="entry name" value="ACP-like_sf"/>
</dbReference>
<feature type="domain" description="Carrier" evidence="1">
    <location>
        <begin position="300"/>
        <end position="377"/>
    </location>
</feature>
<accession>A0ABQ2V844</accession>
<evidence type="ECO:0000259" key="1">
    <source>
        <dbReference type="PROSITE" id="PS50075"/>
    </source>
</evidence>
<sequence length="377" mass="40759">MAHLELGSVRTGLLDCIQVNLAVLADHHHGPGAHLRLGSSLGFRAGQRADDGLPTVDPPLTEQLTTLPGLLGLRVVRRARLPRTELLAALADDGGTRYVVADSYHLPWLPYHGRAHMEHSFLLTAGPEGWLVTDGYRNETAWGPATPGHWLLSAADLDGIAEAEVVELAAAQLTPVSALPPTPSLDEAAVDAYLDAYDRCPDRDRAIGQLTVETWLLARTRKLHATYRALFAGRVDGPGPGPEAEHLRAWDKVVEQTYLAHRRVSRGRAEPPGVVDRLRAVLAADRTVFGVVPEPAATPAPDAELRRQVAAVAAAVLGVAPSELLAGAAFDSFPSFSSFRLVEIIEQLESALDRELDADELIPENLRRVDDLCRIAR</sequence>
<dbReference type="RefSeq" id="WP_189301728.1">
    <property type="nucleotide sequence ID" value="NZ_BMRP01000013.1"/>
</dbReference>
<dbReference type="Proteomes" id="UP000654471">
    <property type="component" value="Unassembled WGS sequence"/>
</dbReference>
<gene>
    <name evidence="2" type="ORF">GCM10010211_39460</name>
</gene>
<dbReference type="SUPFAM" id="SSF47336">
    <property type="entry name" value="ACP-like"/>
    <property type="match status" value="1"/>
</dbReference>
<proteinExistence type="predicted"/>
<keyword evidence="3" id="KW-1185">Reference proteome</keyword>
<evidence type="ECO:0000313" key="3">
    <source>
        <dbReference type="Proteomes" id="UP000654471"/>
    </source>
</evidence>
<organism evidence="2 3">
    <name type="scientific">Streptomyces albospinus</name>
    <dbReference type="NCBI Taxonomy" id="285515"/>
    <lineage>
        <taxon>Bacteria</taxon>
        <taxon>Bacillati</taxon>
        <taxon>Actinomycetota</taxon>
        <taxon>Actinomycetes</taxon>
        <taxon>Kitasatosporales</taxon>
        <taxon>Streptomycetaceae</taxon>
        <taxon>Streptomyces</taxon>
    </lineage>
</organism>
<dbReference type="InterPro" id="IPR009081">
    <property type="entry name" value="PP-bd_ACP"/>
</dbReference>
<name>A0ABQ2V844_9ACTN</name>
<protein>
    <recommendedName>
        <fullName evidence="1">Carrier domain-containing protein</fullName>
    </recommendedName>
</protein>
<evidence type="ECO:0000313" key="2">
    <source>
        <dbReference type="EMBL" id="GGU69980.1"/>
    </source>
</evidence>
<comment type="caution">
    <text evidence="2">The sequence shown here is derived from an EMBL/GenBank/DDBJ whole genome shotgun (WGS) entry which is preliminary data.</text>
</comment>
<dbReference type="EMBL" id="BMRP01000013">
    <property type="protein sequence ID" value="GGU69980.1"/>
    <property type="molecule type" value="Genomic_DNA"/>
</dbReference>
<reference evidence="3" key="1">
    <citation type="journal article" date="2019" name="Int. J. Syst. Evol. Microbiol.">
        <title>The Global Catalogue of Microorganisms (GCM) 10K type strain sequencing project: providing services to taxonomists for standard genome sequencing and annotation.</title>
        <authorList>
            <consortium name="The Broad Institute Genomics Platform"/>
            <consortium name="The Broad Institute Genome Sequencing Center for Infectious Disease"/>
            <person name="Wu L."/>
            <person name="Ma J."/>
        </authorList>
    </citation>
    <scope>NUCLEOTIDE SEQUENCE [LARGE SCALE GENOMIC DNA]</scope>
    <source>
        <strain evidence="3">JCM 3399</strain>
    </source>
</reference>